<dbReference type="PRINTS" id="PR00094">
    <property type="entry name" value="ADENYLTKNASE"/>
</dbReference>
<dbReference type="GO" id="GO:0019205">
    <property type="term" value="F:nucleobase-containing compound kinase activity"/>
    <property type="evidence" value="ECO:0007669"/>
    <property type="project" value="InterPro"/>
</dbReference>
<comment type="similarity">
    <text evidence="9">Belongs to the adenylate kinase family.</text>
</comment>
<dbReference type="CDD" id="cd01428">
    <property type="entry name" value="ADK"/>
    <property type="match status" value="1"/>
</dbReference>
<proteinExistence type="inferred from homology"/>
<evidence type="ECO:0000256" key="3">
    <source>
        <dbReference type="ARBA" id="ARBA00022741"/>
    </source>
</evidence>
<keyword evidence="3" id="KW-0547">Nucleotide-binding</keyword>
<evidence type="ECO:0000256" key="1">
    <source>
        <dbReference type="ARBA" id="ARBA00022490"/>
    </source>
</evidence>
<comment type="catalytic activity">
    <reaction evidence="8">
        <text>UMP + ATP = UDP + ADP</text>
        <dbReference type="Rhea" id="RHEA:24400"/>
        <dbReference type="ChEBI" id="CHEBI:30616"/>
        <dbReference type="ChEBI" id="CHEBI:57865"/>
        <dbReference type="ChEBI" id="CHEBI:58223"/>
        <dbReference type="ChEBI" id="CHEBI:456216"/>
        <dbReference type="EC" id="2.7.4.14"/>
    </reaction>
</comment>
<evidence type="ECO:0000313" key="11">
    <source>
        <dbReference type="Proteomes" id="UP000095751"/>
    </source>
</evidence>
<protein>
    <submittedName>
        <fullName evidence="10">ADK-domain-containing protein</fullName>
    </submittedName>
</protein>
<dbReference type="KEGG" id="fcy:FRACYDRAFT_274749"/>
<keyword evidence="11" id="KW-1185">Reference proteome</keyword>
<dbReference type="GO" id="GO:0006221">
    <property type="term" value="P:pyrimidine nucleotide biosynthetic process"/>
    <property type="evidence" value="ECO:0007669"/>
    <property type="project" value="UniProtKB-KW"/>
</dbReference>
<keyword evidence="6" id="KW-0665">Pyrimidine biosynthesis</keyword>
<evidence type="ECO:0000256" key="6">
    <source>
        <dbReference type="ARBA" id="ARBA00022975"/>
    </source>
</evidence>
<evidence type="ECO:0000256" key="2">
    <source>
        <dbReference type="ARBA" id="ARBA00022679"/>
    </source>
</evidence>
<dbReference type="FunCoup" id="A0A1E7FJM2">
    <property type="interactions" value="309"/>
</dbReference>
<dbReference type="EMBL" id="KV784356">
    <property type="protein sequence ID" value="OEU18347.1"/>
    <property type="molecule type" value="Genomic_DNA"/>
</dbReference>
<dbReference type="InParanoid" id="A0A1E7FJM2"/>
<gene>
    <name evidence="10" type="ORF">FRACYDRAFT_274749</name>
</gene>
<dbReference type="GO" id="GO:0016776">
    <property type="term" value="F:phosphotransferase activity, phosphate group as acceptor"/>
    <property type="evidence" value="ECO:0007669"/>
    <property type="project" value="InterPro"/>
</dbReference>
<dbReference type="PANTHER" id="PTHR23359">
    <property type="entry name" value="NUCLEOTIDE KINASE"/>
    <property type="match status" value="1"/>
</dbReference>
<evidence type="ECO:0000256" key="4">
    <source>
        <dbReference type="ARBA" id="ARBA00022777"/>
    </source>
</evidence>
<organism evidence="10 11">
    <name type="scientific">Fragilariopsis cylindrus CCMP1102</name>
    <dbReference type="NCBI Taxonomy" id="635003"/>
    <lineage>
        <taxon>Eukaryota</taxon>
        <taxon>Sar</taxon>
        <taxon>Stramenopiles</taxon>
        <taxon>Ochrophyta</taxon>
        <taxon>Bacillariophyta</taxon>
        <taxon>Bacillariophyceae</taxon>
        <taxon>Bacillariophycidae</taxon>
        <taxon>Bacillariales</taxon>
        <taxon>Bacillariaceae</taxon>
        <taxon>Fragilariopsis</taxon>
    </lineage>
</organism>
<dbReference type="InterPro" id="IPR027417">
    <property type="entry name" value="P-loop_NTPase"/>
</dbReference>
<evidence type="ECO:0000256" key="7">
    <source>
        <dbReference type="ARBA" id="ARBA00023242"/>
    </source>
</evidence>
<dbReference type="InterPro" id="IPR006266">
    <property type="entry name" value="UMP_CMP_kinase"/>
</dbReference>
<dbReference type="Pfam" id="PF00406">
    <property type="entry name" value="ADK"/>
    <property type="match status" value="1"/>
</dbReference>
<dbReference type="GO" id="GO:0009123">
    <property type="term" value="P:nucleoside monophosphate metabolic process"/>
    <property type="evidence" value="ECO:0007669"/>
    <property type="project" value="UniProtKB-ARBA"/>
</dbReference>
<reference evidence="10 11" key="1">
    <citation type="submission" date="2016-09" db="EMBL/GenBank/DDBJ databases">
        <title>Extensive genetic diversity and differential bi-allelic expression allows diatom success in the polar Southern Ocean.</title>
        <authorList>
            <consortium name="DOE Joint Genome Institute"/>
            <person name="Mock T."/>
            <person name="Otillar R.P."/>
            <person name="Strauss J."/>
            <person name="Dupont C."/>
            <person name="Frickenhaus S."/>
            <person name="Maumus F."/>
            <person name="Mcmullan M."/>
            <person name="Sanges R."/>
            <person name="Schmutz J."/>
            <person name="Toseland A."/>
            <person name="Valas R."/>
            <person name="Veluchamy A."/>
            <person name="Ward B.J."/>
            <person name="Allen A."/>
            <person name="Barry K."/>
            <person name="Falciatore A."/>
            <person name="Ferrante M."/>
            <person name="Fortunato A.E."/>
            <person name="Gloeckner G."/>
            <person name="Gruber A."/>
            <person name="Hipkin R."/>
            <person name="Janech M."/>
            <person name="Kroth P."/>
            <person name="Leese F."/>
            <person name="Lindquist E."/>
            <person name="Lyon B.R."/>
            <person name="Martin J."/>
            <person name="Mayer C."/>
            <person name="Parker M."/>
            <person name="Quesneville H."/>
            <person name="Raymond J."/>
            <person name="Uhlig C."/>
            <person name="Valentin K.U."/>
            <person name="Worden A.Z."/>
            <person name="Armbrust E.V."/>
            <person name="Bowler C."/>
            <person name="Green B."/>
            <person name="Moulton V."/>
            <person name="Van Oosterhout C."/>
            <person name="Grigoriev I."/>
        </authorList>
    </citation>
    <scope>NUCLEOTIDE SEQUENCE [LARGE SCALE GENOMIC DNA]</scope>
    <source>
        <strain evidence="10 11">CCMP1102</strain>
    </source>
</reference>
<keyword evidence="7" id="KW-0539">Nucleus</keyword>
<dbReference type="InterPro" id="IPR000850">
    <property type="entry name" value="Adenylat/UMP-CMP_kin"/>
</dbReference>
<keyword evidence="1" id="KW-0963">Cytoplasm</keyword>
<dbReference type="Gene3D" id="3.40.50.300">
    <property type="entry name" value="P-loop containing nucleotide triphosphate hydrolases"/>
    <property type="match status" value="1"/>
</dbReference>
<dbReference type="Proteomes" id="UP000095751">
    <property type="component" value="Unassembled WGS sequence"/>
</dbReference>
<dbReference type="InterPro" id="IPR033690">
    <property type="entry name" value="Adenylat_kinase_CS"/>
</dbReference>
<evidence type="ECO:0000256" key="5">
    <source>
        <dbReference type="ARBA" id="ARBA00022840"/>
    </source>
</evidence>
<sequence>MVIVPWNSSIPAASASSSSLPVICEVVFVLGAPGTGKGTQCQLLQERLLSKEDGSEQHQLWTHLSAGDLLREERKSGGSELGELINSKISAGELVPSSITVKLLENAIIKSNQETHCSKFLIDGFPRGQENMQAWESTMKHHTIKFVLNFECPEEVLVGRLLERGKDSGRVDDNMEVIRKRFKTHQENTVPILTYFGKQHIPLHTIDSAKMVEHVYNSVEPLFL</sequence>
<name>A0A1E7FJM2_9STRA</name>
<keyword evidence="2 9" id="KW-0808">Transferase</keyword>
<dbReference type="OrthoDB" id="442176at2759"/>
<dbReference type="SUPFAM" id="SSF52540">
    <property type="entry name" value="P-loop containing nucleoside triphosphate hydrolases"/>
    <property type="match status" value="1"/>
</dbReference>
<dbReference type="GO" id="GO:0006207">
    <property type="term" value="P:'de novo' pyrimidine nucleobase biosynthetic process"/>
    <property type="evidence" value="ECO:0007669"/>
    <property type="project" value="InterPro"/>
</dbReference>
<evidence type="ECO:0000313" key="10">
    <source>
        <dbReference type="EMBL" id="OEU18347.1"/>
    </source>
</evidence>
<dbReference type="AlphaFoldDB" id="A0A1E7FJM2"/>
<dbReference type="HAMAP" id="MF_00235">
    <property type="entry name" value="Adenylate_kinase_Adk"/>
    <property type="match status" value="1"/>
</dbReference>
<evidence type="ECO:0000256" key="8">
    <source>
        <dbReference type="ARBA" id="ARBA00048116"/>
    </source>
</evidence>
<keyword evidence="5" id="KW-0067">ATP-binding</keyword>
<dbReference type="PROSITE" id="PS00113">
    <property type="entry name" value="ADENYLATE_KINASE"/>
    <property type="match status" value="1"/>
</dbReference>
<dbReference type="GO" id="GO:0005524">
    <property type="term" value="F:ATP binding"/>
    <property type="evidence" value="ECO:0007669"/>
    <property type="project" value="UniProtKB-KW"/>
</dbReference>
<accession>A0A1E7FJM2</accession>
<keyword evidence="4 9" id="KW-0418">Kinase</keyword>
<evidence type="ECO:0000256" key="9">
    <source>
        <dbReference type="RuleBase" id="RU003330"/>
    </source>
</evidence>
<dbReference type="NCBIfam" id="TIGR01359">
    <property type="entry name" value="UMP_CMP_kin_fam"/>
    <property type="match status" value="1"/>
</dbReference>